<accession>A0ACC2VSK3</accession>
<sequence>MLSSLIGVLCICLVVLPSSSLAQQYAGDVIPNSLPGVPGSELAYFRITDPKGKNNNLTMINYQNVQLDGTRLVPSKLQRAVIIIHGLNRDPGTYMSNMLSALNNGGIADPNINQNSVAIVTPYFSNGDDKNIGYPWTAGLSPGRGSTSNALVWQASYWASGANNQYPWNATSVSSYEALDQVIKYFDNRAMFPNMKHIVVGGHSLGAQMTNRYAEVGNAFATNSPVSYYIANPNSYAWLSSSRPLSTTSCPTYDNWREGFNNYTQYPMSYGVSLVSQGRAAVLAQYNSRSKAYARGTQDTGDDSSTCAPYTAGANRNERFFNFIKAFPAVCTAPGTGQCDTIDYVNTGHDGGAMFASSAGQARLFVDNFYGSVPGSMAYDFGYPRLQTGDDPFPNPAFNSAVVAQSTTVYAGNMTYAGCWTDSAPSSRALKNLVYDTSSNTIELCTATCAQMGYLIAGMEYGSQCFCANGLASSAQMTSQAGCTQPCSGNQTQVCGNSNRLSLYSNGAPAQLTIAGTPEVVGNYNAYQCMTEATSGRALSGPSYTDTVGMTLESCATFCNGYKYFGTEYGQECYCGNYFNAGSVVTSNNDCSKTCSGSETELCGAGSRLTTYQLTSGSSVSLISQAPAGSTPTAPAGSTATAAAIPSSSACPATNGQTLTDSNGANYTIHCNSDSSTGAYASAQATKSYLDCMLACDSASSTGCIGFTYLGAANGQGSGTCYLKSGNMGSYIAGGNNLISGNLVGATTSPSVANVTSTPTSTSPAPVAVGYCPSADGQVITDTNGLNYTVHCSSDSSTGSYSSVSATTSYMDCMTACDSASSTGCIGFTYVGGAGGNGGGQCYLKKGSIGTLTPNGNNLVSAVLVGSGSSSSSSTGIATTSSTPSSTSSSPNYCPSADGQTITDTNGLNYTIRCSSDSSTGSYSSTTATSSYLDCMTACDSAGSSGCIGFTYAGGVNGLGSGTCWLKRGSIGTFTPAGSNLISAVLIESGSSSPSGTASATATSTATSATASINLCPSADGQIITDSNGLNYTVHCSSDSSVGSYSSANAPSSYLDCMTVCDNDSVNGCIGAVYVGRSNGDGPGICWLKRNMGAFLTAGGNFVAIVQAATLPL</sequence>
<name>A0ACC2VSK3_9TREE</name>
<dbReference type="EMBL" id="JASBWT010000008">
    <property type="protein sequence ID" value="KAJ9102337.1"/>
    <property type="molecule type" value="Genomic_DNA"/>
</dbReference>
<reference evidence="1" key="1">
    <citation type="submission" date="2023-04" db="EMBL/GenBank/DDBJ databases">
        <title>Draft Genome sequencing of Naganishia species isolated from polar environments using Oxford Nanopore Technology.</title>
        <authorList>
            <person name="Leo P."/>
            <person name="Venkateswaran K."/>
        </authorList>
    </citation>
    <scope>NUCLEOTIDE SEQUENCE</scope>
    <source>
        <strain evidence="1">MNA-CCFEE 5423</strain>
    </source>
</reference>
<comment type="caution">
    <text evidence="1">The sequence shown here is derived from an EMBL/GenBank/DDBJ whole genome shotgun (WGS) entry which is preliminary data.</text>
</comment>
<gene>
    <name evidence="1" type="ORF">QFC21_002737</name>
</gene>
<proteinExistence type="predicted"/>
<organism evidence="1 2">
    <name type="scientific">Naganishia friedmannii</name>
    <dbReference type="NCBI Taxonomy" id="89922"/>
    <lineage>
        <taxon>Eukaryota</taxon>
        <taxon>Fungi</taxon>
        <taxon>Dikarya</taxon>
        <taxon>Basidiomycota</taxon>
        <taxon>Agaricomycotina</taxon>
        <taxon>Tremellomycetes</taxon>
        <taxon>Filobasidiales</taxon>
        <taxon>Filobasidiaceae</taxon>
        <taxon>Naganishia</taxon>
    </lineage>
</organism>
<keyword evidence="2" id="KW-1185">Reference proteome</keyword>
<evidence type="ECO:0000313" key="2">
    <source>
        <dbReference type="Proteomes" id="UP001227268"/>
    </source>
</evidence>
<evidence type="ECO:0000313" key="1">
    <source>
        <dbReference type="EMBL" id="KAJ9102337.1"/>
    </source>
</evidence>
<dbReference type="Proteomes" id="UP001227268">
    <property type="component" value="Unassembled WGS sequence"/>
</dbReference>
<protein>
    <submittedName>
        <fullName evidence="1">Uncharacterized protein</fullName>
    </submittedName>
</protein>